<name>A0A7Z7BK55_9HYPH</name>
<sequence>MTDEYGPYAQMATLAEQMASHYQTDANLELGPHLAHYMDEVEINISAHRFDHVGFMEKIRARLTTTLEKTTAPRRREFLLAVVVALQERIDRHSLDVALDRS</sequence>
<proteinExistence type="predicted"/>
<gene>
    <name evidence="1" type="ORF">SAMN05428983_1670</name>
</gene>
<evidence type="ECO:0000313" key="2">
    <source>
        <dbReference type="Proteomes" id="UP000198917"/>
    </source>
</evidence>
<dbReference type="RefSeq" id="WP_080809793.1">
    <property type="nucleotide sequence ID" value="NZ_CAKKLR010000013.1"/>
</dbReference>
<organism evidence="1 2">
    <name type="scientific">Agrobacterium fabrum</name>
    <dbReference type="NCBI Taxonomy" id="1176649"/>
    <lineage>
        <taxon>Bacteria</taxon>
        <taxon>Pseudomonadati</taxon>
        <taxon>Pseudomonadota</taxon>
        <taxon>Alphaproteobacteria</taxon>
        <taxon>Hyphomicrobiales</taxon>
        <taxon>Rhizobiaceae</taxon>
        <taxon>Rhizobium/Agrobacterium group</taxon>
        <taxon>Agrobacterium</taxon>
        <taxon>Agrobacterium tumefaciens complex</taxon>
    </lineage>
</organism>
<evidence type="ECO:0000313" key="1">
    <source>
        <dbReference type="EMBL" id="SDJ43974.1"/>
    </source>
</evidence>
<dbReference type="AlphaFoldDB" id="A0A7Z7BK55"/>
<dbReference type="EMBL" id="FNEW01000001">
    <property type="protein sequence ID" value="SDJ43974.1"/>
    <property type="molecule type" value="Genomic_DNA"/>
</dbReference>
<comment type="caution">
    <text evidence="1">The sequence shown here is derived from an EMBL/GenBank/DDBJ whole genome shotgun (WGS) entry which is preliminary data.</text>
</comment>
<protein>
    <submittedName>
        <fullName evidence="1">Uncharacterized protein</fullName>
    </submittedName>
</protein>
<dbReference type="Proteomes" id="UP000198917">
    <property type="component" value="Unassembled WGS sequence"/>
</dbReference>
<accession>A0A7Z7BK55</accession>
<reference evidence="1 2" key="1">
    <citation type="submission" date="2016-10" db="EMBL/GenBank/DDBJ databases">
        <authorList>
            <person name="Varghese N."/>
            <person name="Submissions S."/>
        </authorList>
    </citation>
    <scope>NUCLEOTIDE SEQUENCE [LARGE SCALE GENOMIC DNA]</scope>
    <source>
        <strain evidence="1 2">PDC82</strain>
    </source>
</reference>